<evidence type="ECO:0000313" key="3">
    <source>
        <dbReference type="Proteomes" id="UP001461498"/>
    </source>
</evidence>
<feature type="region of interest" description="Disordered" evidence="1">
    <location>
        <begin position="1"/>
        <end position="22"/>
    </location>
</feature>
<comment type="caution">
    <text evidence="2">The sequence shown here is derived from an EMBL/GenBank/DDBJ whole genome shotgun (WGS) entry which is preliminary data.</text>
</comment>
<gene>
    <name evidence="2" type="ORF">O3M35_005348</name>
</gene>
<dbReference type="AlphaFoldDB" id="A0AAW1DJS8"/>
<evidence type="ECO:0000256" key="1">
    <source>
        <dbReference type="SAM" id="MobiDB-lite"/>
    </source>
</evidence>
<evidence type="ECO:0000313" key="2">
    <source>
        <dbReference type="EMBL" id="KAK9510602.1"/>
    </source>
</evidence>
<name>A0AAW1DJS8_9HEMI</name>
<keyword evidence="3" id="KW-1185">Reference proteome</keyword>
<accession>A0AAW1DJS8</accession>
<proteinExistence type="predicted"/>
<dbReference type="EMBL" id="JAPXFL010000002">
    <property type="protein sequence ID" value="KAK9510602.1"/>
    <property type="molecule type" value="Genomic_DNA"/>
</dbReference>
<reference evidence="2 3" key="1">
    <citation type="submission" date="2022-12" db="EMBL/GenBank/DDBJ databases">
        <title>Chromosome-level genome assembly of true bugs.</title>
        <authorList>
            <person name="Ma L."/>
            <person name="Li H."/>
        </authorList>
    </citation>
    <scope>NUCLEOTIDE SEQUENCE [LARGE SCALE GENOMIC DNA]</scope>
    <source>
        <strain evidence="2">Lab_2022b</strain>
    </source>
</reference>
<organism evidence="2 3">
    <name type="scientific">Rhynocoris fuscipes</name>
    <dbReference type="NCBI Taxonomy" id="488301"/>
    <lineage>
        <taxon>Eukaryota</taxon>
        <taxon>Metazoa</taxon>
        <taxon>Ecdysozoa</taxon>
        <taxon>Arthropoda</taxon>
        <taxon>Hexapoda</taxon>
        <taxon>Insecta</taxon>
        <taxon>Pterygota</taxon>
        <taxon>Neoptera</taxon>
        <taxon>Paraneoptera</taxon>
        <taxon>Hemiptera</taxon>
        <taxon>Heteroptera</taxon>
        <taxon>Panheteroptera</taxon>
        <taxon>Cimicomorpha</taxon>
        <taxon>Reduviidae</taxon>
        <taxon>Harpactorinae</taxon>
        <taxon>Harpactorini</taxon>
        <taxon>Rhynocoris</taxon>
    </lineage>
</organism>
<protein>
    <submittedName>
        <fullName evidence="2">Uncharacterized protein</fullName>
    </submittedName>
</protein>
<dbReference type="Proteomes" id="UP001461498">
    <property type="component" value="Unassembled WGS sequence"/>
</dbReference>
<sequence>MTEEEKYPPSPGSDISPVHSDIPEDDEIEVVRKQCIVEMQDELDRLYIQPENYEKMRFETNSVKQLREAKVRV</sequence>